<dbReference type="PANTHER" id="PTHR31851">
    <property type="entry name" value="FE(2+)/MN(2+) TRANSPORTER PCL1"/>
    <property type="match status" value="1"/>
</dbReference>
<dbReference type="InterPro" id="IPR008217">
    <property type="entry name" value="Ccc1_fam"/>
</dbReference>
<accession>A0A2A6FPE4</accession>
<feature type="transmembrane region" description="Helical" evidence="5">
    <location>
        <begin position="53"/>
        <end position="75"/>
    </location>
</feature>
<keyword evidence="2 5" id="KW-0812">Transmembrane</keyword>
<keyword evidence="3 5" id="KW-1133">Transmembrane helix</keyword>
<evidence type="ECO:0000256" key="3">
    <source>
        <dbReference type="ARBA" id="ARBA00022989"/>
    </source>
</evidence>
<dbReference type="GO" id="GO:0030026">
    <property type="term" value="P:intracellular manganese ion homeostasis"/>
    <property type="evidence" value="ECO:0007669"/>
    <property type="project" value="InterPro"/>
</dbReference>
<keyword evidence="4 5" id="KW-0472">Membrane</keyword>
<evidence type="ECO:0000313" key="7">
    <source>
        <dbReference type="Proteomes" id="UP000219994"/>
    </source>
</evidence>
<organism evidence="6 7">
    <name type="scientific">Candidatus Lumbricidiphila eiseniae</name>
    <dbReference type="NCBI Taxonomy" id="1969409"/>
    <lineage>
        <taxon>Bacteria</taxon>
        <taxon>Bacillati</taxon>
        <taxon>Actinomycetota</taxon>
        <taxon>Actinomycetes</taxon>
        <taxon>Micrococcales</taxon>
        <taxon>Microbacteriaceae</taxon>
        <taxon>Candidatus Lumbricidiphila</taxon>
    </lineage>
</organism>
<protein>
    <recommendedName>
        <fullName evidence="8">VIT family protein</fullName>
    </recommendedName>
</protein>
<gene>
    <name evidence="6" type="ORF">B5766_11170</name>
</gene>
<comment type="caution">
    <text evidence="6">The sequence shown here is derived from an EMBL/GenBank/DDBJ whole genome shotgun (WGS) entry which is preliminary data.</text>
</comment>
<feature type="transmembrane region" description="Helical" evidence="5">
    <location>
        <begin position="180"/>
        <end position="199"/>
    </location>
</feature>
<dbReference type="GO" id="GO:0005384">
    <property type="term" value="F:manganese ion transmembrane transporter activity"/>
    <property type="evidence" value="ECO:0007669"/>
    <property type="project" value="InterPro"/>
</dbReference>
<dbReference type="Pfam" id="PF01988">
    <property type="entry name" value="VIT1"/>
    <property type="match status" value="1"/>
</dbReference>
<evidence type="ECO:0000313" key="6">
    <source>
        <dbReference type="EMBL" id="PDQ34481.1"/>
    </source>
</evidence>
<dbReference type="GO" id="GO:0012505">
    <property type="term" value="C:endomembrane system"/>
    <property type="evidence" value="ECO:0007669"/>
    <property type="project" value="UniProtKB-SubCell"/>
</dbReference>
<evidence type="ECO:0000256" key="2">
    <source>
        <dbReference type="ARBA" id="ARBA00022692"/>
    </source>
</evidence>
<feature type="transmembrane region" description="Helical" evidence="5">
    <location>
        <begin position="25"/>
        <end position="47"/>
    </location>
</feature>
<dbReference type="CDD" id="cd02432">
    <property type="entry name" value="Nodulin-21_like_1"/>
    <property type="match status" value="1"/>
</dbReference>
<feature type="transmembrane region" description="Helical" evidence="5">
    <location>
        <begin position="151"/>
        <end position="174"/>
    </location>
</feature>
<dbReference type="EMBL" id="NAEP01000052">
    <property type="protein sequence ID" value="PDQ34481.1"/>
    <property type="molecule type" value="Genomic_DNA"/>
</dbReference>
<name>A0A2A6FPE4_9MICO</name>
<sequence>MTTAPGTGELPSDQSNNNKLNKLRAAVLGANDGIVSVASVVMGVLGATSDHAAIAMAGLAALAAGALSMAVGEYVSVSSQSDAEKADINRQRHLLSADPSGQRDELAREYMKQGVSEATARQVATELSRKDPLRAHLRVHFNPDPNDINNAIHAATASFVAFTVGGLIPFLAMVLSPGSARIPATLIAVGIALFTTGYLSSAVGKTSRPRAILRVMMGGAGAMAITYVIGLLFGTTLH</sequence>
<evidence type="ECO:0000256" key="5">
    <source>
        <dbReference type="SAM" id="Phobius"/>
    </source>
</evidence>
<dbReference type="Proteomes" id="UP000219994">
    <property type="component" value="Unassembled WGS sequence"/>
</dbReference>
<evidence type="ECO:0008006" key="8">
    <source>
        <dbReference type="Google" id="ProtNLM"/>
    </source>
</evidence>
<evidence type="ECO:0000256" key="1">
    <source>
        <dbReference type="ARBA" id="ARBA00004127"/>
    </source>
</evidence>
<proteinExistence type="predicted"/>
<evidence type="ECO:0000256" key="4">
    <source>
        <dbReference type="ARBA" id="ARBA00023136"/>
    </source>
</evidence>
<dbReference type="AlphaFoldDB" id="A0A2A6FPE4"/>
<feature type="transmembrane region" description="Helical" evidence="5">
    <location>
        <begin position="211"/>
        <end position="233"/>
    </location>
</feature>
<reference evidence="7" key="1">
    <citation type="submission" date="2017-03" db="EMBL/GenBank/DDBJ databases">
        <authorList>
            <person name="Lund M.B."/>
        </authorList>
    </citation>
    <scope>NUCLEOTIDE SEQUENCE [LARGE SCALE GENOMIC DNA]</scope>
</reference>
<comment type="subcellular location">
    <subcellularLocation>
        <location evidence="1">Endomembrane system</location>
        <topology evidence="1">Multi-pass membrane protein</topology>
    </subcellularLocation>
</comment>